<keyword evidence="6 7" id="KW-0456">Lyase</keyword>
<dbReference type="GO" id="GO:0008460">
    <property type="term" value="F:dTDP-glucose 4,6-dehydratase activity"/>
    <property type="evidence" value="ECO:0007669"/>
    <property type="project" value="UniProtKB-EC"/>
</dbReference>
<evidence type="ECO:0000259" key="8">
    <source>
        <dbReference type="Pfam" id="PF16363"/>
    </source>
</evidence>
<evidence type="ECO:0000256" key="2">
    <source>
        <dbReference type="ARBA" id="ARBA00001911"/>
    </source>
</evidence>
<organism evidence="9 10">
    <name type="scientific">Humisphaera borealis</name>
    <dbReference type="NCBI Taxonomy" id="2807512"/>
    <lineage>
        <taxon>Bacteria</taxon>
        <taxon>Pseudomonadati</taxon>
        <taxon>Planctomycetota</taxon>
        <taxon>Phycisphaerae</taxon>
        <taxon>Tepidisphaerales</taxon>
        <taxon>Tepidisphaeraceae</taxon>
        <taxon>Humisphaera</taxon>
    </lineage>
</organism>
<reference evidence="9 10" key="1">
    <citation type="submission" date="2020-10" db="EMBL/GenBank/DDBJ databases">
        <title>Wide distribution of Phycisphaera-like planctomycetes from WD2101 soil group in peatlands and genome analysis of the first cultivated representative.</title>
        <authorList>
            <person name="Dedysh S.N."/>
            <person name="Beletsky A.V."/>
            <person name="Ivanova A."/>
            <person name="Kulichevskaya I.S."/>
            <person name="Suzina N.E."/>
            <person name="Philippov D.A."/>
            <person name="Rakitin A.L."/>
            <person name="Mardanov A.V."/>
            <person name="Ravin N.V."/>
        </authorList>
    </citation>
    <scope>NUCLEOTIDE SEQUENCE [LARGE SCALE GENOMIC DNA]</scope>
    <source>
        <strain evidence="9 10">M1803</strain>
    </source>
</reference>
<dbReference type="AlphaFoldDB" id="A0A7M2WS14"/>
<dbReference type="CDD" id="cd05246">
    <property type="entry name" value="dTDP_GD_SDR_e"/>
    <property type="match status" value="1"/>
</dbReference>
<gene>
    <name evidence="9" type="primary">rfbB</name>
    <name evidence="9" type="ORF">IPV69_18935</name>
</gene>
<evidence type="ECO:0000256" key="3">
    <source>
        <dbReference type="ARBA" id="ARBA00008178"/>
    </source>
</evidence>
<dbReference type="Proteomes" id="UP000593765">
    <property type="component" value="Chromosome"/>
</dbReference>
<dbReference type="PANTHER" id="PTHR43000">
    <property type="entry name" value="DTDP-D-GLUCOSE 4,6-DEHYDRATASE-RELATED"/>
    <property type="match status" value="1"/>
</dbReference>
<dbReference type="Pfam" id="PF16363">
    <property type="entry name" value="GDP_Man_Dehyd"/>
    <property type="match status" value="1"/>
</dbReference>
<dbReference type="InterPro" id="IPR005888">
    <property type="entry name" value="dTDP_Gluc_deHydtase"/>
</dbReference>
<dbReference type="Gene3D" id="3.90.25.10">
    <property type="entry name" value="UDP-galactose 4-epimerase, domain 1"/>
    <property type="match status" value="1"/>
</dbReference>
<comment type="cofactor">
    <cofactor evidence="2 7">
        <name>NAD(+)</name>
        <dbReference type="ChEBI" id="CHEBI:57540"/>
    </cofactor>
</comment>
<accession>A0A7M2WS14</accession>
<feature type="domain" description="NAD(P)-binding" evidence="8">
    <location>
        <begin position="5"/>
        <end position="312"/>
    </location>
</feature>
<evidence type="ECO:0000313" key="9">
    <source>
        <dbReference type="EMBL" id="QOV88307.1"/>
    </source>
</evidence>
<protein>
    <recommendedName>
        <fullName evidence="4 7">dTDP-glucose 4,6-dehydratase</fullName>
        <ecNumber evidence="4 7">4.2.1.46</ecNumber>
    </recommendedName>
</protein>
<dbReference type="InterPro" id="IPR016040">
    <property type="entry name" value="NAD(P)-bd_dom"/>
</dbReference>
<dbReference type="EC" id="4.2.1.46" evidence="4 7"/>
<evidence type="ECO:0000256" key="4">
    <source>
        <dbReference type="ARBA" id="ARBA00011990"/>
    </source>
</evidence>
<evidence type="ECO:0000256" key="6">
    <source>
        <dbReference type="ARBA" id="ARBA00023239"/>
    </source>
</evidence>
<comment type="similarity">
    <text evidence="3 7">Belongs to the NAD(P)-dependent epimerase/dehydratase family. dTDP-glucose dehydratase subfamily.</text>
</comment>
<evidence type="ECO:0000256" key="1">
    <source>
        <dbReference type="ARBA" id="ARBA00001539"/>
    </source>
</evidence>
<dbReference type="KEGG" id="hbs:IPV69_18935"/>
<dbReference type="SUPFAM" id="SSF51735">
    <property type="entry name" value="NAD(P)-binding Rossmann-fold domains"/>
    <property type="match status" value="1"/>
</dbReference>
<keyword evidence="10" id="KW-1185">Reference proteome</keyword>
<evidence type="ECO:0000256" key="5">
    <source>
        <dbReference type="ARBA" id="ARBA00023027"/>
    </source>
</evidence>
<dbReference type="InterPro" id="IPR036291">
    <property type="entry name" value="NAD(P)-bd_dom_sf"/>
</dbReference>
<proteinExistence type="inferred from homology"/>
<dbReference type="NCBIfam" id="TIGR01181">
    <property type="entry name" value="dTDP_gluc_dehyt"/>
    <property type="match status" value="1"/>
</dbReference>
<dbReference type="Gene3D" id="3.40.50.720">
    <property type="entry name" value="NAD(P)-binding Rossmann-like Domain"/>
    <property type="match status" value="1"/>
</dbReference>
<evidence type="ECO:0000313" key="10">
    <source>
        <dbReference type="Proteomes" id="UP000593765"/>
    </source>
</evidence>
<dbReference type="EMBL" id="CP063458">
    <property type="protein sequence ID" value="QOV88307.1"/>
    <property type="molecule type" value="Genomic_DNA"/>
</dbReference>
<evidence type="ECO:0000256" key="7">
    <source>
        <dbReference type="RuleBase" id="RU004473"/>
    </source>
</evidence>
<name>A0A7M2WS14_9BACT</name>
<keyword evidence="5" id="KW-0520">NAD</keyword>
<dbReference type="GO" id="GO:0009225">
    <property type="term" value="P:nucleotide-sugar metabolic process"/>
    <property type="evidence" value="ECO:0007669"/>
    <property type="project" value="InterPro"/>
</dbReference>
<sequence>MRTLLVTGAAGFIGSNFVRMLLNRKEQVKLVAFDKLTYAGNLANLQDLLAKHPDQLVFVKGDICDPAAVTKAFDDHKVTEVVHFAAESHVDRSILGSGPFVQANVVGTQVMLDVSKAKNVQKFLYVSTDEVYGTLPEDKPEIKFTEETPLQPNSPYSASKAGGDCLVRSYFHTFHMPVLTTRCSNNYGPYHFPEKLIPLFVTNLMEGKKVPLYGDGLNIRDWLYVEDHCDAIYTVLNKGRFGEAYNVGGNNEITNRVITETLIREMGKNWDEVVTYVKDRPGHDRRYAIDATKIQTELGWWPKYKFETAIKTTIQWYIDNQSWWRAIKSGEYLKYYETQYAGR</sequence>
<dbReference type="RefSeq" id="WP_206291285.1">
    <property type="nucleotide sequence ID" value="NZ_CP063458.1"/>
</dbReference>
<comment type="catalytic activity">
    <reaction evidence="1 7">
        <text>dTDP-alpha-D-glucose = dTDP-4-dehydro-6-deoxy-alpha-D-glucose + H2O</text>
        <dbReference type="Rhea" id="RHEA:17221"/>
        <dbReference type="ChEBI" id="CHEBI:15377"/>
        <dbReference type="ChEBI" id="CHEBI:57477"/>
        <dbReference type="ChEBI" id="CHEBI:57649"/>
        <dbReference type="EC" id="4.2.1.46"/>
    </reaction>
</comment>